<gene>
    <name evidence="1" type="ORF">NQ314_006189</name>
</gene>
<sequence length="68" mass="7625">MNQPFEQDCVVVDVKDRSFDAIVLKTGSIVRIYQNVSSCIVTKTGSVPLILFDVFSVLICCMNVRNVR</sequence>
<dbReference type="EMBL" id="JANEYF010001674">
    <property type="protein sequence ID" value="KAJ8959760.1"/>
    <property type="molecule type" value="Genomic_DNA"/>
</dbReference>
<comment type="caution">
    <text evidence="1">The sequence shown here is derived from an EMBL/GenBank/DDBJ whole genome shotgun (WGS) entry which is preliminary data.</text>
</comment>
<protein>
    <submittedName>
        <fullName evidence="1">Uncharacterized protein</fullName>
    </submittedName>
</protein>
<proteinExistence type="predicted"/>
<reference evidence="1" key="1">
    <citation type="journal article" date="2023" name="Insect Mol. Biol.">
        <title>Genome sequencing provides insights into the evolution of gene families encoding plant cell wall-degrading enzymes in longhorned beetles.</title>
        <authorList>
            <person name="Shin N.R."/>
            <person name="Okamura Y."/>
            <person name="Kirsch R."/>
            <person name="Pauchet Y."/>
        </authorList>
    </citation>
    <scope>NUCLEOTIDE SEQUENCE</scope>
    <source>
        <strain evidence="1">RBIC_L_NR</strain>
    </source>
</reference>
<dbReference type="AlphaFoldDB" id="A0AAV8Z788"/>
<accession>A0AAV8Z788</accession>
<organism evidence="1 2">
    <name type="scientific">Rhamnusium bicolor</name>
    <dbReference type="NCBI Taxonomy" id="1586634"/>
    <lineage>
        <taxon>Eukaryota</taxon>
        <taxon>Metazoa</taxon>
        <taxon>Ecdysozoa</taxon>
        <taxon>Arthropoda</taxon>
        <taxon>Hexapoda</taxon>
        <taxon>Insecta</taxon>
        <taxon>Pterygota</taxon>
        <taxon>Neoptera</taxon>
        <taxon>Endopterygota</taxon>
        <taxon>Coleoptera</taxon>
        <taxon>Polyphaga</taxon>
        <taxon>Cucujiformia</taxon>
        <taxon>Chrysomeloidea</taxon>
        <taxon>Cerambycidae</taxon>
        <taxon>Lepturinae</taxon>
        <taxon>Rhagiini</taxon>
        <taxon>Rhamnusium</taxon>
    </lineage>
</organism>
<evidence type="ECO:0000313" key="1">
    <source>
        <dbReference type="EMBL" id="KAJ8959760.1"/>
    </source>
</evidence>
<dbReference type="Proteomes" id="UP001162156">
    <property type="component" value="Unassembled WGS sequence"/>
</dbReference>
<dbReference type="InterPro" id="IPR012340">
    <property type="entry name" value="NA-bd_OB-fold"/>
</dbReference>
<name>A0AAV8Z788_9CUCU</name>
<keyword evidence="2" id="KW-1185">Reference proteome</keyword>
<evidence type="ECO:0000313" key="2">
    <source>
        <dbReference type="Proteomes" id="UP001162156"/>
    </source>
</evidence>
<dbReference type="Gene3D" id="2.40.50.140">
    <property type="entry name" value="Nucleic acid-binding proteins"/>
    <property type="match status" value="1"/>
</dbReference>